<evidence type="ECO:0000256" key="5">
    <source>
        <dbReference type="SAM" id="Phobius"/>
    </source>
</evidence>
<dbReference type="Pfam" id="PF06271">
    <property type="entry name" value="RDD"/>
    <property type="match status" value="1"/>
</dbReference>
<keyword evidence="3 5" id="KW-1133">Transmembrane helix</keyword>
<evidence type="ECO:0000256" key="4">
    <source>
        <dbReference type="ARBA" id="ARBA00023136"/>
    </source>
</evidence>
<feature type="transmembrane region" description="Helical" evidence="5">
    <location>
        <begin position="67"/>
        <end position="85"/>
    </location>
</feature>
<dbReference type="Proteomes" id="UP001499951">
    <property type="component" value="Unassembled WGS sequence"/>
</dbReference>
<dbReference type="PANTHER" id="PTHR38480:SF1">
    <property type="entry name" value="SLR0254 PROTEIN"/>
    <property type="match status" value="1"/>
</dbReference>
<feature type="domain" description="RDD" evidence="6">
    <location>
        <begin position="24"/>
        <end position="175"/>
    </location>
</feature>
<evidence type="ECO:0000259" key="6">
    <source>
        <dbReference type="Pfam" id="PF06271"/>
    </source>
</evidence>
<evidence type="ECO:0000313" key="8">
    <source>
        <dbReference type="Proteomes" id="UP001499951"/>
    </source>
</evidence>
<evidence type="ECO:0000256" key="3">
    <source>
        <dbReference type="ARBA" id="ARBA00022989"/>
    </source>
</evidence>
<name>A0ABP3PBW0_9PROT</name>
<dbReference type="RefSeq" id="WP_208393793.1">
    <property type="nucleotide sequence ID" value="NZ_BAAADD010000003.1"/>
</dbReference>
<proteinExistence type="predicted"/>
<dbReference type="PANTHER" id="PTHR38480">
    <property type="entry name" value="SLR0254 PROTEIN"/>
    <property type="match status" value="1"/>
</dbReference>
<reference evidence="8" key="1">
    <citation type="journal article" date="2019" name="Int. J. Syst. Evol. Microbiol.">
        <title>The Global Catalogue of Microorganisms (GCM) 10K type strain sequencing project: providing services to taxonomists for standard genome sequencing and annotation.</title>
        <authorList>
            <consortium name="The Broad Institute Genomics Platform"/>
            <consortium name="The Broad Institute Genome Sequencing Center for Infectious Disease"/>
            <person name="Wu L."/>
            <person name="Ma J."/>
        </authorList>
    </citation>
    <scope>NUCLEOTIDE SEQUENCE [LARGE SCALE GENOMIC DNA]</scope>
    <source>
        <strain evidence="8">JCM 15089</strain>
    </source>
</reference>
<protein>
    <submittedName>
        <fullName evidence="7">RDD family protein</fullName>
    </submittedName>
</protein>
<dbReference type="InterPro" id="IPR010432">
    <property type="entry name" value="RDD"/>
</dbReference>
<gene>
    <name evidence="7" type="ORF">GCM10008942_10880</name>
</gene>
<keyword evidence="8" id="KW-1185">Reference proteome</keyword>
<keyword evidence="4 5" id="KW-0472">Membrane</keyword>
<organism evidence="7 8">
    <name type="scientific">Rhizomicrobium electricum</name>
    <dbReference type="NCBI Taxonomy" id="480070"/>
    <lineage>
        <taxon>Bacteria</taxon>
        <taxon>Pseudomonadati</taxon>
        <taxon>Pseudomonadota</taxon>
        <taxon>Alphaproteobacteria</taxon>
        <taxon>Micropepsales</taxon>
        <taxon>Micropepsaceae</taxon>
        <taxon>Rhizomicrobium</taxon>
    </lineage>
</organism>
<feature type="transmembrane region" description="Helical" evidence="5">
    <location>
        <begin position="32"/>
        <end position="55"/>
    </location>
</feature>
<evidence type="ECO:0000256" key="1">
    <source>
        <dbReference type="ARBA" id="ARBA00004141"/>
    </source>
</evidence>
<sequence length="279" mass="31203">MSEPNALTRPFVTPEGVDLELELAAASERMTAFLIDVVIITVAMVAFTLALLFVARLTGFRSAEAMVVLWVLGAFVLRCFYFVFFEQSARAATPGKRLLGLRVVMRDGSPLSLDAVFARNAMRELEIFVPILFMASQANQVQAAAEIAALVWCGVFVFFPVFNRDRLRIGDMVAGTWVVHAPKRVMEPDIASQSGGRAITFTREQLDVYGIKELAVLEEVLRKRDPDVMRAVAARIRAKIGYPDGDPDEAFLLAFYAALRKHLESRLLLGKRKRDKYDR</sequence>
<accession>A0ABP3PBW0</accession>
<keyword evidence="2 5" id="KW-0812">Transmembrane</keyword>
<evidence type="ECO:0000313" key="7">
    <source>
        <dbReference type="EMBL" id="GAA0564349.1"/>
    </source>
</evidence>
<evidence type="ECO:0000256" key="2">
    <source>
        <dbReference type="ARBA" id="ARBA00022692"/>
    </source>
</evidence>
<feature type="transmembrane region" description="Helical" evidence="5">
    <location>
        <begin position="143"/>
        <end position="162"/>
    </location>
</feature>
<comment type="caution">
    <text evidence="7">The sequence shown here is derived from an EMBL/GenBank/DDBJ whole genome shotgun (WGS) entry which is preliminary data.</text>
</comment>
<dbReference type="EMBL" id="BAAADD010000003">
    <property type="protein sequence ID" value="GAA0564349.1"/>
    <property type="molecule type" value="Genomic_DNA"/>
</dbReference>
<comment type="subcellular location">
    <subcellularLocation>
        <location evidence="1">Membrane</location>
        <topology evidence="1">Multi-pass membrane protein</topology>
    </subcellularLocation>
</comment>